<dbReference type="Proteomes" id="UP000308600">
    <property type="component" value="Unassembled WGS sequence"/>
</dbReference>
<proteinExistence type="predicted"/>
<evidence type="ECO:0000313" key="2">
    <source>
        <dbReference type="Proteomes" id="UP000308600"/>
    </source>
</evidence>
<organism evidence="1 2">
    <name type="scientific">Pluteus cervinus</name>
    <dbReference type="NCBI Taxonomy" id="181527"/>
    <lineage>
        <taxon>Eukaryota</taxon>
        <taxon>Fungi</taxon>
        <taxon>Dikarya</taxon>
        <taxon>Basidiomycota</taxon>
        <taxon>Agaricomycotina</taxon>
        <taxon>Agaricomycetes</taxon>
        <taxon>Agaricomycetidae</taxon>
        <taxon>Agaricales</taxon>
        <taxon>Pluteineae</taxon>
        <taxon>Pluteaceae</taxon>
        <taxon>Pluteus</taxon>
    </lineage>
</organism>
<evidence type="ECO:0000313" key="1">
    <source>
        <dbReference type="EMBL" id="TFK67081.1"/>
    </source>
</evidence>
<gene>
    <name evidence="1" type="ORF">BDN72DRAFT_843513</name>
</gene>
<reference evidence="1 2" key="1">
    <citation type="journal article" date="2019" name="Nat. Ecol. Evol.">
        <title>Megaphylogeny resolves global patterns of mushroom evolution.</title>
        <authorList>
            <person name="Varga T."/>
            <person name="Krizsan K."/>
            <person name="Foldi C."/>
            <person name="Dima B."/>
            <person name="Sanchez-Garcia M."/>
            <person name="Sanchez-Ramirez S."/>
            <person name="Szollosi G.J."/>
            <person name="Szarkandi J.G."/>
            <person name="Papp V."/>
            <person name="Albert L."/>
            <person name="Andreopoulos W."/>
            <person name="Angelini C."/>
            <person name="Antonin V."/>
            <person name="Barry K.W."/>
            <person name="Bougher N.L."/>
            <person name="Buchanan P."/>
            <person name="Buyck B."/>
            <person name="Bense V."/>
            <person name="Catcheside P."/>
            <person name="Chovatia M."/>
            <person name="Cooper J."/>
            <person name="Damon W."/>
            <person name="Desjardin D."/>
            <person name="Finy P."/>
            <person name="Geml J."/>
            <person name="Haridas S."/>
            <person name="Hughes K."/>
            <person name="Justo A."/>
            <person name="Karasinski D."/>
            <person name="Kautmanova I."/>
            <person name="Kiss B."/>
            <person name="Kocsube S."/>
            <person name="Kotiranta H."/>
            <person name="LaButti K.M."/>
            <person name="Lechner B.E."/>
            <person name="Liimatainen K."/>
            <person name="Lipzen A."/>
            <person name="Lukacs Z."/>
            <person name="Mihaltcheva S."/>
            <person name="Morgado L.N."/>
            <person name="Niskanen T."/>
            <person name="Noordeloos M.E."/>
            <person name="Ohm R.A."/>
            <person name="Ortiz-Santana B."/>
            <person name="Ovrebo C."/>
            <person name="Racz N."/>
            <person name="Riley R."/>
            <person name="Savchenko A."/>
            <person name="Shiryaev A."/>
            <person name="Soop K."/>
            <person name="Spirin V."/>
            <person name="Szebenyi C."/>
            <person name="Tomsovsky M."/>
            <person name="Tulloss R.E."/>
            <person name="Uehling J."/>
            <person name="Grigoriev I.V."/>
            <person name="Vagvolgyi C."/>
            <person name="Papp T."/>
            <person name="Martin F.M."/>
            <person name="Miettinen O."/>
            <person name="Hibbett D.S."/>
            <person name="Nagy L.G."/>
        </authorList>
    </citation>
    <scope>NUCLEOTIDE SEQUENCE [LARGE SCALE GENOMIC DNA]</scope>
    <source>
        <strain evidence="1 2">NL-1719</strain>
    </source>
</reference>
<accession>A0ACD3ANG5</accession>
<keyword evidence="2" id="KW-1185">Reference proteome</keyword>
<dbReference type="EMBL" id="ML208386">
    <property type="protein sequence ID" value="TFK67081.1"/>
    <property type="molecule type" value="Genomic_DNA"/>
</dbReference>
<protein>
    <submittedName>
        <fullName evidence="1">Uncharacterized protein</fullName>
    </submittedName>
</protein>
<sequence>MSPPSTTRAGILDLPMELLLKIMHDPDTNLFLLAQANHFLNALVMNNYLPPVLPDPHHIESLCLVFNQDERLESVGINSKTHRADDTKANLFAFISIEFEIKTVGKLVCKLVDVYKPVSPIHTVKLFIRKFQRLTLFIRRLQQITDIDLNFHIPDLLDELEGISNEPFGDWSSSLDDLIVACTKKGCKTLHVSGGRFPRSWLEIGNQSQPASRSLVRRLTDSFWPTTMSKPLESTATTVLKLSWEITQHSDSTSNSSTLRAILSSYDRSDRPNVPVKPRRWTWLPLATYIYNHPPHSDWPYPRFFSTTPLTNLTITIGYSILIDDGWKEFLAWFHIPLQPTLTHLTIHNHNKWALPARPLIKFIHNLTRLEHLTILPLFPAFYYMDPYPLALPNLISVCAPTAFLLLLCPEGPGFPFGDLGSSRRAPKLTSIQIIPACQYGHGHAYDTVSCQPKVAEVLSGHWSVARIALDLRYCGPGDFEIGFASYQNSTGVYPTPPSIYYPSSYQLVQEVILSASTFFYFSSKDSLHHHHHLHKIKKSQKTQTITKTETTTTPAGEDWLTVMNGDVLKMLKSKCRSVRTVTLHRLDGGIRTHDI</sequence>
<name>A0ACD3ANG5_9AGAR</name>